<accession>A0AAW6UDN6</accession>
<dbReference type="InterPro" id="IPR016181">
    <property type="entry name" value="Acyl_CoA_acyltransferase"/>
</dbReference>
<dbReference type="GO" id="GO:0016747">
    <property type="term" value="F:acyltransferase activity, transferring groups other than amino-acyl groups"/>
    <property type="evidence" value="ECO:0007669"/>
    <property type="project" value="InterPro"/>
</dbReference>
<protein>
    <submittedName>
        <fullName evidence="2">GNAT family N-acetyltransferase</fullName>
        <ecNumber evidence="2">2.3.1.-</ecNumber>
    </submittedName>
</protein>
<proteinExistence type="predicted"/>
<dbReference type="InterPro" id="IPR000182">
    <property type="entry name" value="GNAT_dom"/>
</dbReference>
<dbReference type="Gene3D" id="3.40.630.30">
    <property type="match status" value="1"/>
</dbReference>
<feature type="domain" description="N-acetyltransferase" evidence="1">
    <location>
        <begin position="1"/>
        <end position="152"/>
    </location>
</feature>
<keyword evidence="2" id="KW-0012">Acyltransferase</keyword>
<sequence>MIKEIFEPTLKQNVTKHIIEALPNWFGRPESNLEYINDVKDMLMFAYYENEQPIGFLSLNPHHESTIEIHVMGILKEHHRKGIGQLLVDYASRYAKAKHYKLLEVKTLDASHPDPYYKMTRDFYLSVGFIPVETFKELWGKDSPCLLLVKPL</sequence>
<reference evidence="2" key="1">
    <citation type="submission" date="2023-05" db="EMBL/GenBank/DDBJ databases">
        <title>Mariniplasma microaerophilum sp. nov., a novel anaerobic mollicute isolated from terrestrial mud volcano, Taman Peninsula, Russia.</title>
        <authorList>
            <person name="Khomyakova M.A."/>
            <person name="Merkel A.Y."/>
            <person name="Slobodkin A.I."/>
        </authorList>
    </citation>
    <scope>NUCLEOTIDE SEQUENCE</scope>
    <source>
        <strain evidence="2">M4Ah</strain>
    </source>
</reference>
<dbReference type="Pfam" id="PF00583">
    <property type="entry name" value="Acetyltransf_1"/>
    <property type="match status" value="1"/>
</dbReference>
<comment type="caution">
    <text evidence="2">The sequence shown here is derived from an EMBL/GenBank/DDBJ whole genome shotgun (WGS) entry which is preliminary data.</text>
</comment>
<evidence type="ECO:0000313" key="2">
    <source>
        <dbReference type="EMBL" id="MDI6453103.1"/>
    </source>
</evidence>
<keyword evidence="3" id="KW-1185">Reference proteome</keyword>
<dbReference type="EC" id="2.3.1.-" evidence="2"/>
<name>A0AAW6UDN6_9MOLU</name>
<gene>
    <name evidence="2" type="ORF">QJ521_05975</name>
</gene>
<dbReference type="SUPFAM" id="SSF55729">
    <property type="entry name" value="Acyl-CoA N-acyltransferases (Nat)"/>
    <property type="match status" value="1"/>
</dbReference>
<dbReference type="RefSeq" id="WP_282839532.1">
    <property type="nucleotide sequence ID" value="NZ_JASCXW010000017.1"/>
</dbReference>
<organism evidence="2 3">
    <name type="scientific">Peloplasma aerotolerans</name>
    <dbReference type="NCBI Taxonomy" id="3044389"/>
    <lineage>
        <taxon>Bacteria</taxon>
        <taxon>Bacillati</taxon>
        <taxon>Mycoplasmatota</taxon>
        <taxon>Mollicutes</taxon>
        <taxon>Acholeplasmatales</taxon>
        <taxon>Acholeplasmataceae</taxon>
        <taxon>Peloplasma</taxon>
    </lineage>
</organism>
<dbReference type="AlphaFoldDB" id="A0AAW6UDN6"/>
<dbReference type="Proteomes" id="UP001431532">
    <property type="component" value="Unassembled WGS sequence"/>
</dbReference>
<dbReference type="PROSITE" id="PS51186">
    <property type="entry name" value="GNAT"/>
    <property type="match status" value="1"/>
</dbReference>
<keyword evidence="2" id="KW-0808">Transferase</keyword>
<dbReference type="EMBL" id="JASCXW010000017">
    <property type="protein sequence ID" value="MDI6453103.1"/>
    <property type="molecule type" value="Genomic_DNA"/>
</dbReference>
<dbReference type="CDD" id="cd04301">
    <property type="entry name" value="NAT_SF"/>
    <property type="match status" value="1"/>
</dbReference>
<evidence type="ECO:0000259" key="1">
    <source>
        <dbReference type="PROSITE" id="PS51186"/>
    </source>
</evidence>
<evidence type="ECO:0000313" key="3">
    <source>
        <dbReference type="Proteomes" id="UP001431532"/>
    </source>
</evidence>